<evidence type="ECO:0000256" key="3">
    <source>
        <dbReference type="ARBA" id="ARBA00022912"/>
    </source>
</evidence>
<dbReference type="EC" id="3.1.3.48" evidence="5"/>
<reference evidence="6 7" key="1">
    <citation type="submission" date="2009-04" db="EMBL/GenBank/DDBJ databases">
        <authorList>
            <person name="Qin X."/>
            <person name="Bachman B."/>
            <person name="Battles P."/>
            <person name="Bell A."/>
            <person name="Bess C."/>
            <person name="Bickham C."/>
            <person name="Chaboub L."/>
            <person name="Chen D."/>
            <person name="Coyle M."/>
            <person name="Deiros D.R."/>
            <person name="Dinh H."/>
            <person name="Forbes L."/>
            <person name="Fowler G."/>
            <person name="Francisco L."/>
            <person name="Fu Q."/>
            <person name="Gubbala S."/>
            <person name="Hale W."/>
            <person name="Han Y."/>
            <person name="Hemphill L."/>
            <person name="Highlander S.K."/>
            <person name="Hirani K."/>
            <person name="Hogues M."/>
            <person name="Jackson L."/>
            <person name="Jakkamsetti A."/>
            <person name="Javaid M."/>
            <person name="Jiang H."/>
            <person name="Korchina V."/>
            <person name="Kovar C."/>
            <person name="Lara F."/>
            <person name="Lee S."/>
            <person name="Mata R."/>
            <person name="Mathew T."/>
            <person name="Moen C."/>
            <person name="Morales K."/>
            <person name="Munidasa M."/>
            <person name="Nazareth L."/>
            <person name="Ngo R."/>
            <person name="Nguyen L."/>
            <person name="Okwuonu G."/>
            <person name="Ongeri F."/>
            <person name="Patil S."/>
            <person name="Petrosino J."/>
            <person name="Pham C."/>
            <person name="Pham P."/>
            <person name="Pu L.-L."/>
            <person name="Puazo M."/>
            <person name="Raj R."/>
            <person name="Reid J."/>
            <person name="Rouhana J."/>
            <person name="Saada N."/>
            <person name="Shang Y."/>
            <person name="Simmons D."/>
            <person name="Thornton R."/>
            <person name="Warren J."/>
            <person name="Weissenberger G."/>
            <person name="Zhang J."/>
            <person name="Zhang L."/>
            <person name="Zhou C."/>
            <person name="Zhu D."/>
            <person name="Muzny D."/>
            <person name="Worley K."/>
            <person name="Gibbs R."/>
        </authorList>
    </citation>
    <scope>NUCLEOTIDE SEQUENCE [LARGE SCALE GENOMIC DNA]</scope>
    <source>
        <strain evidence="6 7">ATCC 33313</strain>
    </source>
</reference>
<dbReference type="GO" id="GO:0030145">
    <property type="term" value="F:manganese ion binding"/>
    <property type="evidence" value="ECO:0007669"/>
    <property type="project" value="UniProtKB-UniRule"/>
</dbReference>
<protein>
    <recommendedName>
        <fullName evidence="5">Tyrosine-protein phosphatase</fullName>
        <ecNumber evidence="5">3.1.3.48</ecNumber>
    </recommendedName>
</protein>
<dbReference type="EMBL" id="ACKU01000014">
    <property type="protein sequence ID" value="EER74741.1"/>
    <property type="molecule type" value="Genomic_DNA"/>
</dbReference>
<keyword evidence="2 5" id="KW-0378">Hydrolase</keyword>
<dbReference type="HOGENOM" id="CLU_085966_1_0_9"/>
<dbReference type="InterPro" id="IPR016667">
    <property type="entry name" value="Caps_polysacc_synth_CpsB/CapC"/>
</dbReference>
<evidence type="ECO:0000313" key="6">
    <source>
        <dbReference type="EMBL" id="EER74741.1"/>
    </source>
</evidence>
<organism evidence="6 7">
    <name type="scientific">Weissella paramesenteroides ATCC 33313</name>
    <dbReference type="NCBI Taxonomy" id="585506"/>
    <lineage>
        <taxon>Bacteria</taxon>
        <taxon>Bacillati</taxon>
        <taxon>Bacillota</taxon>
        <taxon>Bacilli</taxon>
        <taxon>Lactobacillales</taxon>
        <taxon>Lactobacillaceae</taxon>
        <taxon>Weissella</taxon>
    </lineage>
</organism>
<dbReference type="Gene3D" id="3.20.20.140">
    <property type="entry name" value="Metal-dependent hydrolases"/>
    <property type="match status" value="1"/>
</dbReference>
<dbReference type="Pfam" id="PF19567">
    <property type="entry name" value="CpsB_CapC"/>
    <property type="match status" value="1"/>
</dbReference>
<dbReference type="PANTHER" id="PTHR39181">
    <property type="entry name" value="TYROSINE-PROTEIN PHOSPHATASE YWQE"/>
    <property type="match status" value="1"/>
</dbReference>
<evidence type="ECO:0000256" key="2">
    <source>
        <dbReference type="ARBA" id="ARBA00022801"/>
    </source>
</evidence>
<dbReference type="STRING" id="585506.HMPREF0877_1217"/>
<dbReference type="PIRSF" id="PIRSF016557">
    <property type="entry name" value="Caps_synth_CpsB"/>
    <property type="match status" value="1"/>
</dbReference>
<dbReference type="SUPFAM" id="SSF89550">
    <property type="entry name" value="PHP domain-like"/>
    <property type="match status" value="1"/>
</dbReference>
<proteinExistence type="inferred from homology"/>
<comment type="similarity">
    <text evidence="1 5">Belongs to the metallo-dependent hydrolases superfamily. CpsB/CapC family.</text>
</comment>
<evidence type="ECO:0000256" key="1">
    <source>
        <dbReference type="ARBA" id="ARBA00005750"/>
    </source>
</evidence>
<dbReference type="PANTHER" id="PTHR39181:SF1">
    <property type="entry name" value="TYROSINE-PROTEIN PHOSPHATASE YWQE"/>
    <property type="match status" value="1"/>
</dbReference>
<dbReference type="Proteomes" id="UP000004528">
    <property type="component" value="Unassembled WGS sequence"/>
</dbReference>
<name>C5RB72_WEIPA</name>
<accession>C5RB72</accession>
<dbReference type="eggNOG" id="COG4464">
    <property type="taxonomic scope" value="Bacteria"/>
</dbReference>
<evidence type="ECO:0000256" key="5">
    <source>
        <dbReference type="PIRNR" id="PIRNR016557"/>
    </source>
</evidence>
<dbReference type="GO" id="GO:0004725">
    <property type="term" value="F:protein tyrosine phosphatase activity"/>
    <property type="evidence" value="ECO:0007669"/>
    <property type="project" value="UniProtKB-UniRule"/>
</dbReference>
<gene>
    <name evidence="6" type="primary">wzb</name>
    <name evidence="6" type="ORF">HMPREF0877_1217</name>
</gene>
<comment type="catalytic activity">
    <reaction evidence="4 5">
        <text>O-phospho-L-tyrosyl-[protein] + H2O = L-tyrosyl-[protein] + phosphate</text>
        <dbReference type="Rhea" id="RHEA:10684"/>
        <dbReference type="Rhea" id="RHEA-COMP:10136"/>
        <dbReference type="Rhea" id="RHEA-COMP:20101"/>
        <dbReference type="ChEBI" id="CHEBI:15377"/>
        <dbReference type="ChEBI" id="CHEBI:43474"/>
        <dbReference type="ChEBI" id="CHEBI:46858"/>
        <dbReference type="ChEBI" id="CHEBI:61978"/>
        <dbReference type="EC" id="3.1.3.48"/>
    </reaction>
</comment>
<comment type="caution">
    <text evidence="6">The sequence shown here is derived from an EMBL/GenBank/DDBJ whole genome shotgun (WGS) entry which is preliminary data.</text>
</comment>
<keyword evidence="3 5" id="KW-0904">Protein phosphatase</keyword>
<evidence type="ECO:0000256" key="4">
    <source>
        <dbReference type="ARBA" id="ARBA00051722"/>
    </source>
</evidence>
<dbReference type="AlphaFoldDB" id="C5RB72"/>
<sequence length="283" mass="31942">MINLLIFTFQAPQIRYTNLNNKKEGTIIMIDIHCHLLPGIDDGSEDLDISLQMARDAVADGITHALLTPHHMNGHYINHASDVVDLTNWFQAELDKNHIPLTVFPSQEVRINGNLLSLIDNHDILTTDEQGQYILIEFPSHDVPAFTKKMLFNLQERGLTPVIVHPERNTELMAHPELLYDMVSNGAYSQITASSYVGTFGKAVQKFSEDILDNGLAQVIASDAHHLPDRTYEMSDAFAKLKKEYGSRRSHAFDDNAKALINGDPLIRFDETPIKKKKFFSAY</sequence>
<dbReference type="InterPro" id="IPR016195">
    <property type="entry name" value="Pol/histidinol_Pase-like"/>
</dbReference>
<keyword evidence="7" id="KW-1185">Reference proteome</keyword>
<evidence type="ECO:0000313" key="7">
    <source>
        <dbReference type="Proteomes" id="UP000004528"/>
    </source>
</evidence>